<sequence length="81" mass="8972">MICFGYPGRTFRTPDPAGTHWKAPVSLPNLPETTYGIPPLPAYRKLPHTSIHFQRDPTQSTDFHARVPSGNSTPAAAPFRE</sequence>
<dbReference type="Proteomes" id="UP000663852">
    <property type="component" value="Unassembled WGS sequence"/>
</dbReference>
<reference evidence="3" key="1">
    <citation type="submission" date="2021-02" db="EMBL/GenBank/DDBJ databases">
        <authorList>
            <person name="Nowell W R."/>
        </authorList>
    </citation>
    <scope>NUCLEOTIDE SEQUENCE</scope>
</reference>
<dbReference type="EMBL" id="CAJNOR010005592">
    <property type="protein sequence ID" value="CAF1568998.1"/>
    <property type="molecule type" value="Genomic_DNA"/>
</dbReference>
<evidence type="ECO:0000313" key="3">
    <source>
        <dbReference type="EMBL" id="CAF1568998.1"/>
    </source>
</evidence>
<dbReference type="AlphaFoldDB" id="A0A815YDY0"/>
<protein>
    <submittedName>
        <fullName evidence="3">Uncharacterized protein</fullName>
    </submittedName>
</protein>
<name>A0A815YDY0_ADIRI</name>
<accession>A0A815YDY0</accession>
<dbReference type="EMBL" id="CAJNOJ010000121">
    <property type="protein sequence ID" value="CAF1153961.1"/>
    <property type="molecule type" value="Genomic_DNA"/>
</dbReference>
<evidence type="ECO:0000313" key="2">
    <source>
        <dbReference type="EMBL" id="CAF1153961.1"/>
    </source>
</evidence>
<dbReference type="Proteomes" id="UP000663828">
    <property type="component" value="Unassembled WGS sequence"/>
</dbReference>
<feature type="region of interest" description="Disordered" evidence="1">
    <location>
        <begin position="54"/>
        <end position="81"/>
    </location>
</feature>
<evidence type="ECO:0000313" key="4">
    <source>
        <dbReference type="Proteomes" id="UP000663828"/>
    </source>
</evidence>
<organism evidence="3 4">
    <name type="scientific">Adineta ricciae</name>
    <name type="common">Rotifer</name>
    <dbReference type="NCBI Taxonomy" id="249248"/>
    <lineage>
        <taxon>Eukaryota</taxon>
        <taxon>Metazoa</taxon>
        <taxon>Spiralia</taxon>
        <taxon>Gnathifera</taxon>
        <taxon>Rotifera</taxon>
        <taxon>Eurotatoria</taxon>
        <taxon>Bdelloidea</taxon>
        <taxon>Adinetida</taxon>
        <taxon>Adinetidae</taxon>
        <taxon>Adineta</taxon>
    </lineage>
</organism>
<proteinExistence type="predicted"/>
<keyword evidence="4" id="KW-1185">Reference proteome</keyword>
<evidence type="ECO:0000256" key="1">
    <source>
        <dbReference type="SAM" id="MobiDB-lite"/>
    </source>
</evidence>
<gene>
    <name evidence="2" type="ORF">EDS130_LOCUS22766</name>
    <name evidence="3" type="ORF">XAT740_LOCUS44292</name>
</gene>
<comment type="caution">
    <text evidence="3">The sequence shown here is derived from an EMBL/GenBank/DDBJ whole genome shotgun (WGS) entry which is preliminary data.</text>
</comment>